<gene>
    <name evidence="3" type="ORF">SAMN04515674_1185</name>
</gene>
<keyword evidence="2" id="KW-0732">Signal</keyword>
<feature type="region of interest" description="Disordered" evidence="1">
    <location>
        <begin position="404"/>
        <end position="437"/>
    </location>
</feature>
<dbReference type="Proteomes" id="UP000199306">
    <property type="component" value="Unassembled WGS sequence"/>
</dbReference>
<keyword evidence="4" id="KW-1185">Reference proteome</keyword>
<dbReference type="AlphaFoldDB" id="A0A1I5YC38"/>
<protein>
    <submittedName>
        <fullName evidence="3">SusD family protein</fullName>
    </submittedName>
</protein>
<feature type="signal peptide" evidence="2">
    <location>
        <begin position="1"/>
        <end position="23"/>
    </location>
</feature>
<dbReference type="STRING" id="1079859.SAMN04515674_1185"/>
<evidence type="ECO:0000313" key="4">
    <source>
        <dbReference type="Proteomes" id="UP000199306"/>
    </source>
</evidence>
<dbReference type="PROSITE" id="PS51257">
    <property type="entry name" value="PROKAR_LIPOPROTEIN"/>
    <property type="match status" value="1"/>
</dbReference>
<evidence type="ECO:0000313" key="3">
    <source>
        <dbReference type="EMBL" id="SFQ41782.1"/>
    </source>
</evidence>
<reference evidence="3 4" key="1">
    <citation type="submission" date="2016-10" db="EMBL/GenBank/DDBJ databases">
        <authorList>
            <person name="de Groot N.N."/>
        </authorList>
    </citation>
    <scope>NUCLEOTIDE SEQUENCE [LARGE SCALE GENOMIC DNA]</scope>
    <source>
        <strain evidence="4">E92,LMG 26720,CCM 7988</strain>
    </source>
</reference>
<name>A0A1I5YC38_9BACT</name>
<feature type="chain" id="PRO_5011459431" evidence="2">
    <location>
        <begin position="24"/>
        <end position="437"/>
    </location>
</feature>
<accession>A0A1I5YC38</accession>
<dbReference type="GO" id="GO:0009279">
    <property type="term" value="C:cell outer membrane"/>
    <property type="evidence" value="ECO:0007669"/>
    <property type="project" value="UniProtKB-SubCell"/>
</dbReference>
<dbReference type="OrthoDB" id="1522814at2"/>
<proteinExistence type="predicted"/>
<dbReference type="InterPro" id="IPR011990">
    <property type="entry name" value="TPR-like_helical_dom_sf"/>
</dbReference>
<sequence length="437" mass="47627">MKKHIIKSLFVTALASLTVSSCSQPEYLNPSSASETQVVNSVDGLLALCNGLAYRYSVGRQSPVYASITGSGLTNKSLKVLNAGNTDEDALEKGAGSVDQSNAVVSNLWSYSNLVKSNADMILRNASISTDPNMKASIVAYASIFRALALGNLAQFWQQAPIVVADKASFNNREDVLKQAISSLETAQAGMQSVTIPGKFSTKVIGGIDMVNTINALIARYSLMLGDNDKALAAASKVDLSKRSEFRYGDTADNRNPIFETALGNVNVYQPLDLNMGLPAALKPATEDKRIDFYFLSRTPSQNTYRGKGFFTAYSSPIPVYLPGEVSLIKAEAYARKDDLNNAVNELNNVLTKKTDVWGIGADLPAYSGDKTKDQILVEIYRNRRIELFMSGLELEDSRRFGRPAAGTANAERTRNWYPFPRNERENNPNTPADPSI</sequence>
<dbReference type="SUPFAM" id="SSF48452">
    <property type="entry name" value="TPR-like"/>
    <property type="match status" value="1"/>
</dbReference>
<evidence type="ECO:0000256" key="1">
    <source>
        <dbReference type="SAM" id="MobiDB-lite"/>
    </source>
</evidence>
<evidence type="ECO:0000256" key="2">
    <source>
        <dbReference type="SAM" id="SignalP"/>
    </source>
</evidence>
<dbReference type="EMBL" id="FOXH01000018">
    <property type="protein sequence ID" value="SFQ41782.1"/>
    <property type="molecule type" value="Genomic_DNA"/>
</dbReference>
<organism evidence="3 4">
    <name type="scientific">Pseudarcicella hirudinis</name>
    <dbReference type="NCBI Taxonomy" id="1079859"/>
    <lineage>
        <taxon>Bacteria</taxon>
        <taxon>Pseudomonadati</taxon>
        <taxon>Bacteroidota</taxon>
        <taxon>Cytophagia</taxon>
        <taxon>Cytophagales</taxon>
        <taxon>Flectobacillaceae</taxon>
        <taxon>Pseudarcicella</taxon>
    </lineage>
</organism>
<dbReference type="RefSeq" id="WP_092019375.1">
    <property type="nucleotide sequence ID" value="NZ_FOXH01000018.1"/>
</dbReference>
<dbReference type="Gene3D" id="1.25.40.390">
    <property type="match status" value="2"/>
</dbReference>